<evidence type="ECO:0000256" key="2">
    <source>
        <dbReference type="SAM" id="MobiDB-lite"/>
    </source>
</evidence>
<evidence type="ECO:0000313" key="5">
    <source>
        <dbReference type="Proteomes" id="UP001501671"/>
    </source>
</evidence>
<dbReference type="PANTHER" id="PTHR42928:SF5">
    <property type="entry name" value="BLR1237 PROTEIN"/>
    <property type="match status" value="1"/>
</dbReference>
<dbReference type="Gene3D" id="3.40.190.10">
    <property type="entry name" value="Periplasmic binding protein-like II"/>
    <property type="match status" value="1"/>
</dbReference>
<evidence type="ECO:0000256" key="3">
    <source>
        <dbReference type="SAM" id="SignalP"/>
    </source>
</evidence>
<reference evidence="5" key="1">
    <citation type="journal article" date="2019" name="Int. J. Syst. Evol. Microbiol.">
        <title>The Global Catalogue of Microorganisms (GCM) 10K type strain sequencing project: providing services to taxonomists for standard genome sequencing and annotation.</title>
        <authorList>
            <consortium name="The Broad Institute Genomics Platform"/>
            <consortium name="The Broad Institute Genome Sequencing Center for Infectious Disease"/>
            <person name="Wu L."/>
            <person name="Ma J."/>
        </authorList>
    </citation>
    <scope>NUCLEOTIDE SEQUENCE [LARGE SCALE GENOMIC DNA]</scope>
    <source>
        <strain evidence="5">JCM 17666</strain>
    </source>
</reference>
<evidence type="ECO:0000256" key="1">
    <source>
        <dbReference type="ARBA" id="ARBA00006987"/>
    </source>
</evidence>
<comment type="similarity">
    <text evidence="1">Belongs to the UPF0065 (bug) family.</text>
</comment>
<dbReference type="CDD" id="cd07012">
    <property type="entry name" value="PBP2_Bug_TTT"/>
    <property type="match status" value="1"/>
</dbReference>
<evidence type="ECO:0000313" key="4">
    <source>
        <dbReference type="EMBL" id="GAA4333035.1"/>
    </source>
</evidence>
<organism evidence="4 5">
    <name type="scientific">Pigmentiphaga soli</name>
    <dbReference type="NCBI Taxonomy" id="1007095"/>
    <lineage>
        <taxon>Bacteria</taxon>
        <taxon>Pseudomonadati</taxon>
        <taxon>Pseudomonadota</taxon>
        <taxon>Betaproteobacteria</taxon>
        <taxon>Burkholderiales</taxon>
        <taxon>Alcaligenaceae</taxon>
        <taxon>Pigmentiphaga</taxon>
    </lineage>
</organism>
<feature type="chain" id="PRO_5046420869" evidence="3">
    <location>
        <begin position="22"/>
        <end position="347"/>
    </location>
</feature>
<dbReference type="PIRSF" id="PIRSF017082">
    <property type="entry name" value="YflP"/>
    <property type="match status" value="1"/>
</dbReference>
<proteinExistence type="inferred from homology"/>
<protein>
    <submittedName>
        <fullName evidence="4">Tripartite tricarboxylate transporter substrate binding protein</fullName>
    </submittedName>
</protein>
<dbReference type="Proteomes" id="UP001501671">
    <property type="component" value="Unassembled WGS sequence"/>
</dbReference>
<dbReference type="Pfam" id="PF03401">
    <property type="entry name" value="TctC"/>
    <property type="match status" value="1"/>
</dbReference>
<sequence length="347" mass="36234">MNKSIAALATLALLVSAPATSAPARPPEGRASSPGEDVAQRQEGTSRSAYPDKPIVLIVPYAPGGLGTTFGNLMSESLTARLGQRVVVDYRPGANGGIGAGLVAKAPPDGYTLFMAVNSTMAINPNLYPKLQYDPLKDFAPVAMVCTSSNILVVNASSPVKSVKDLIAAAKANPGKVNYGSSGNGATPHLSGEMLRLETGAPVVHVPYKGIGPALTDLMGGQVDFVFSDTSALPFIQAGKLRPLAVTGPTRLGAAPDIPTMAEAGVPNFVIRSWYSIAAPAGTPKPIVDRLNKEIAAVVHSPEMREKMKTVGMDPAEDTSVDYLARTMRADLASWKKFVAEAHITMD</sequence>
<gene>
    <name evidence="4" type="ORF">GCM10023144_23810</name>
</gene>
<dbReference type="EMBL" id="BAABFO010000010">
    <property type="protein sequence ID" value="GAA4333035.1"/>
    <property type="molecule type" value="Genomic_DNA"/>
</dbReference>
<accession>A0ABP8H1L6</accession>
<feature type="signal peptide" evidence="3">
    <location>
        <begin position="1"/>
        <end position="21"/>
    </location>
</feature>
<keyword evidence="5" id="KW-1185">Reference proteome</keyword>
<dbReference type="SUPFAM" id="SSF53850">
    <property type="entry name" value="Periplasmic binding protein-like II"/>
    <property type="match status" value="1"/>
</dbReference>
<dbReference type="RefSeq" id="WP_345249634.1">
    <property type="nucleotide sequence ID" value="NZ_BAABFO010000010.1"/>
</dbReference>
<dbReference type="PANTHER" id="PTHR42928">
    <property type="entry name" value="TRICARBOXYLATE-BINDING PROTEIN"/>
    <property type="match status" value="1"/>
</dbReference>
<comment type="caution">
    <text evidence="4">The sequence shown here is derived from an EMBL/GenBank/DDBJ whole genome shotgun (WGS) entry which is preliminary data.</text>
</comment>
<name>A0ABP8H1L6_9BURK</name>
<dbReference type="Gene3D" id="3.40.190.150">
    <property type="entry name" value="Bordetella uptake gene, domain 1"/>
    <property type="match status" value="1"/>
</dbReference>
<dbReference type="InterPro" id="IPR042100">
    <property type="entry name" value="Bug_dom1"/>
</dbReference>
<keyword evidence="3" id="KW-0732">Signal</keyword>
<feature type="region of interest" description="Disordered" evidence="2">
    <location>
        <begin position="19"/>
        <end position="46"/>
    </location>
</feature>
<dbReference type="InterPro" id="IPR005064">
    <property type="entry name" value="BUG"/>
</dbReference>